<proteinExistence type="predicted"/>
<evidence type="ECO:0000313" key="2">
    <source>
        <dbReference type="Proteomes" id="UP000051248"/>
    </source>
</evidence>
<accession>A0A0R1K8D1</accession>
<sequence length="173" mass="20408">MWFTIEYLITPRYIERFRISSIIKPMSDLVFRPLEKSRCGIYTTSISKRFRKHRLLHNRLRTSIDYILILFETGESPLHCYNLHLIITRFNDCRLICGKNFPSLRFIAVIHSQLINPLYFSIIVGLKSKSSTHNNNSLTILRQDHKHTLYNKQNHLGASALVLHFLYPQSYAN</sequence>
<protein>
    <submittedName>
        <fullName evidence="1">Uncharacterized protein</fullName>
    </submittedName>
</protein>
<comment type="caution">
    <text evidence="1">The sequence shown here is derived from an EMBL/GenBank/DDBJ whole genome shotgun (WGS) entry which is preliminary data.</text>
</comment>
<gene>
    <name evidence="1" type="ORF">FD03_GL000408</name>
</gene>
<organism evidence="1 2">
    <name type="scientific">Companilactobacillus nodensis DSM 19682 = JCM 14932 = NBRC 107160</name>
    <dbReference type="NCBI Taxonomy" id="1423775"/>
    <lineage>
        <taxon>Bacteria</taxon>
        <taxon>Bacillati</taxon>
        <taxon>Bacillota</taxon>
        <taxon>Bacilli</taxon>
        <taxon>Lactobacillales</taxon>
        <taxon>Lactobacillaceae</taxon>
        <taxon>Companilactobacillus</taxon>
    </lineage>
</organism>
<dbReference type="Proteomes" id="UP000051248">
    <property type="component" value="Unassembled WGS sequence"/>
</dbReference>
<name>A0A0R1K8D1_9LACO</name>
<reference evidence="1 2" key="1">
    <citation type="journal article" date="2015" name="Genome Announc.">
        <title>Expanding the biotechnology potential of lactobacilli through comparative genomics of 213 strains and associated genera.</title>
        <authorList>
            <person name="Sun Z."/>
            <person name="Harris H.M."/>
            <person name="McCann A."/>
            <person name="Guo C."/>
            <person name="Argimon S."/>
            <person name="Zhang W."/>
            <person name="Yang X."/>
            <person name="Jeffery I.B."/>
            <person name="Cooney J.C."/>
            <person name="Kagawa T.F."/>
            <person name="Liu W."/>
            <person name="Song Y."/>
            <person name="Salvetti E."/>
            <person name="Wrobel A."/>
            <person name="Rasinkangas P."/>
            <person name="Parkhill J."/>
            <person name="Rea M.C."/>
            <person name="O'Sullivan O."/>
            <person name="Ritari J."/>
            <person name="Douillard F.P."/>
            <person name="Paul Ross R."/>
            <person name="Yang R."/>
            <person name="Briner A.E."/>
            <person name="Felis G.E."/>
            <person name="de Vos W.M."/>
            <person name="Barrangou R."/>
            <person name="Klaenhammer T.R."/>
            <person name="Caufield P.W."/>
            <person name="Cui Y."/>
            <person name="Zhang H."/>
            <person name="O'Toole P.W."/>
        </authorList>
    </citation>
    <scope>NUCLEOTIDE SEQUENCE [LARGE SCALE GENOMIC DNA]</scope>
    <source>
        <strain evidence="1 2">DSM 19682</strain>
    </source>
</reference>
<evidence type="ECO:0000313" key="1">
    <source>
        <dbReference type="EMBL" id="KRK79708.1"/>
    </source>
</evidence>
<dbReference type="AlphaFoldDB" id="A0A0R1K8D1"/>
<keyword evidence="2" id="KW-1185">Reference proteome</keyword>
<dbReference type="EMBL" id="AZDZ01000011">
    <property type="protein sequence ID" value="KRK79708.1"/>
    <property type="molecule type" value="Genomic_DNA"/>
</dbReference>